<dbReference type="InterPro" id="IPR035931">
    <property type="entry name" value="YlxR-like_sf"/>
</dbReference>
<dbReference type="Proteomes" id="UP001501612">
    <property type="component" value="Unassembled WGS sequence"/>
</dbReference>
<feature type="domain" description="YlxR" evidence="2">
    <location>
        <begin position="2"/>
        <end position="77"/>
    </location>
</feature>
<dbReference type="EMBL" id="BAAAMY010000006">
    <property type="protein sequence ID" value="GAA1925081.1"/>
    <property type="molecule type" value="Genomic_DNA"/>
</dbReference>
<comment type="caution">
    <text evidence="3">The sequence shown here is derived from an EMBL/GenBank/DDBJ whole genome shotgun (WGS) entry which is preliminary data.</text>
</comment>
<keyword evidence="4" id="KW-1185">Reference proteome</keyword>
<name>A0ABN2PLS2_9ACTN</name>
<evidence type="ECO:0000313" key="3">
    <source>
        <dbReference type="EMBL" id="GAA1925081.1"/>
    </source>
</evidence>
<evidence type="ECO:0000313" key="4">
    <source>
        <dbReference type="Proteomes" id="UP001501612"/>
    </source>
</evidence>
<dbReference type="PANTHER" id="PTHR34215:SF1">
    <property type="entry name" value="YLXR DOMAIN-CONTAINING PROTEIN"/>
    <property type="match status" value="1"/>
</dbReference>
<accession>A0ABN2PLS2</accession>
<dbReference type="InterPro" id="IPR007393">
    <property type="entry name" value="YlxR_dom"/>
</dbReference>
<protein>
    <submittedName>
        <fullName evidence="3">YlxR family protein</fullName>
    </submittedName>
</protein>
<dbReference type="Gene3D" id="3.30.1230.10">
    <property type="entry name" value="YlxR-like"/>
    <property type="match status" value="1"/>
</dbReference>
<evidence type="ECO:0000259" key="2">
    <source>
        <dbReference type="Pfam" id="PF04296"/>
    </source>
</evidence>
<dbReference type="PANTHER" id="PTHR34215">
    <property type="entry name" value="BLL0784 PROTEIN"/>
    <property type="match status" value="1"/>
</dbReference>
<dbReference type="CDD" id="cd00279">
    <property type="entry name" value="YlxR"/>
    <property type="match status" value="1"/>
</dbReference>
<dbReference type="InterPro" id="IPR037465">
    <property type="entry name" value="YlxR"/>
</dbReference>
<feature type="region of interest" description="Disordered" evidence="1">
    <location>
        <begin position="20"/>
        <end position="49"/>
    </location>
</feature>
<reference evidence="3 4" key="1">
    <citation type="journal article" date="2019" name="Int. J. Syst. Evol. Microbiol.">
        <title>The Global Catalogue of Microorganisms (GCM) 10K type strain sequencing project: providing services to taxonomists for standard genome sequencing and annotation.</title>
        <authorList>
            <consortium name="The Broad Institute Genomics Platform"/>
            <consortium name="The Broad Institute Genome Sequencing Center for Infectious Disease"/>
            <person name="Wu L."/>
            <person name="Ma J."/>
        </authorList>
    </citation>
    <scope>NUCLEOTIDE SEQUENCE [LARGE SCALE GENOMIC DNA]</scope>
    <source>
        <strain evidence="3 4">JCM 14046</strain>
    </source>
</reference>
<feature type="region of interest" description="Disordered" evidence="1">
    <location>
        <begin position="83"/>
        <end position="108"/>
    </location>
</feature>
<proteinExistence type="predicted"/>
<evidence type="ECO:0000256" key="1">
    <source>
        <dbReference type="SAM" id="MobiDB-lite"/>
    </source>
</evidence>
<gene>
    <name evidence="3" type="ORF">GCM10009737_28540</name>
</gene>
<organism evidence="3 4">
    <name type="scientific">Nocardioides lentus</name>
    <dbReference type="NCBI Taxonomy" id="338077"/>
    <lineage>
        <taxon>Bacteria</taxon>
        <taxon>Bacillati</taxon>
        <taxon>Actinomycetota</taxon>
        <taxon>Actinomycetes</taxon>
        <taxon>Propionibacteriales</taxon>
        <taxon>Nocardioidaceae</taxon>
        <taxon>Nocardioides</taxon>
    </lineage>
</organism>
<dbReference type="SUPFAM" id="SSF64376">
    <property type="entry name" value="YlxR-like"/>
    <property type="match status" value="1"/>
</dbReference>
<dbReference type="Pfam" id="PF04296">
    <property type="entry name" value="YlxR"/>
    <property type="match status" value="1"/>
</dbReference>
<sequence length="108" mass="11460">MRTCVGCRGRAAADELLRVTAGPDAHGRPAVVPDPGRRAPGRGAHVHPDPACLDLAVRRKAFPRALRVPPPLSVEALTDHLDSRLAARPAPPARPTDLPTDRSWSNGS</sequence>